<comment type="caution">
    <text evidence="3">The sequence shown here is derived from an EMBL/GenBank/DDBJ whole genome shotgun (WGS) entry which is preliminary data.</text>
</comment>
<evidence type="ECO:0000259" key="2">
    <source>
        <dbReference type="PROSITE" id="PS51819"/>
    </source>
</evidence>
<dbReference type="AlphaFoldDB" id="A0A6N8SPG2"/>
<dbReference type="GO" id="GO:0046872">
    <property type="term" value="F:metal ion binding"/>
    <property type="evidence" value="ECO:0007669"/>
    <property type="project" value="UniProtKB-KW"/>
</dbReference>
<evidence type="ECO:0000313" key="4">
    <source>
        <dbReference type="Proteomes" id="UP000435802"/>
    </source>
</evidence>
<accession>A0A6N8SPG2</accession>
<keyword evidence="4" id="KW-1185">Reference proteome</keyword>
<organism evidence="3 4">
    <name type="scientific">Shinella kummerowiae</name>
    <dbReference type="NCBI Taxonomy" id="417745"/>
    <lineage>
        <taxon>Bacteria</taxon>
        <taxon>Pseudomonadati</taxon>
        <taxon>Pseudomonadota</taxon>
        <taxon>Alphaproteobacteria</taxon>
        <taxon>Hyphomicrobiales</taxon>
        <taxon>Rhizobiaceae</taxon>
        <taxon>Shinella</taxon>
    </lineage>
</organism>
<evidence type="ECO:0000256" key="1">
    <source>
        <dbReference type="ARBA" id="ARBA00022723"/>
    </source>
</evidence>
<dbReference type="InterPro" id="IPR051332">
    <property type="entry name" value="Fosfomycin_Res_Enzymes"/>
</dbReference>
<dbReference type="EMBL" id="WUMK01000013">
    <property type="protein sequence ID" value="MXN48882.1"/>
    <property type="molecule type" value="Genomic_DNA"/>
</dbReference>
<feature type="domain" description="VOC" evidence="2">
    <location>
        <begin position="1"/>
        <end position="129"/>
    </location>
</feature>
<gene>
    <name evidence="3" type="ORF">GR138_27155</name>
</gene>
<dbReference type="Proteomes" id="UP000435802">
    <property type="component" value="Unassembled WGS sequence"/>
</dbReference>
<reference evidence="3 4" key="1">
    <citation type="submission" date="2019-12" db="EMBL/GenBank/DDBJ databases">
        <title>Shinella kummerowiae sp. nov., a symbiotic bacterium isolated from root nodules of the herbal legume Kummerowia stipulacea.</title>
        <authorList>
            <person name="Gao J."/>
        </authorList>
    </citation>
    <scope>NUCLEOTIDE SEQUENCE [LARGE SCALE GENOMIC DNA]</scope>
    <source>
        <strain evidence="3 4">CCBAU 25048</strain>
    </source>
</reference>
<evidence type="ECO:0000313" key="3">
    <source>
        <dbReference type="EMBL" id="MXN48882.1"/>
    </source>
</evidence>
<dbReference type="InterPro" id="IPR037523">
    <property type="entry name" value="VOC_core"/>
</dbReference>
<protein>
    <recommendedName>
        <fullName evidence="2">VOC domain-containing protein</fullName>
    </recommendedName>
</protein>
<dbReference type="InterPro" id="IPR029068">
    <property type="entry name" value="Glyas_Bleomycin-R_OHBP_Dase"/>
</dbReference>
<dbReference type="OrthoDB" id="9807407at2"/>
<name>A0A6N8SPG2_9HYPH</name>
<dbReference type="InterPro" id="IPR004360">
    <property type="entry name" value="Glyas_Fos-R_dOase_dom"/>
</dbReference>
<dbReference type="PROSITE" id="PS51819">
    <property type="entry name" value="VOC"/>
    <property type="match status" value="1"/>
</dbReference>
<dbReference type="PANTHER" id="PTHR36113:SF6">
    <property type="entry name" value="FOSFOMYCIN RESISTANCE PROTEIN FOSX"/>
    <property type="match status" value="1"/>
</dbReference>
<dbReference type="SUPFAM" id="SSF54593">
    <property type="entry name" value="Glyoxalase/Bleomycin resistance protein/Dihydroxybiphenyl dioxygenase"/>
    <property type="match status" value="1"/>
</dbReference>
<keyword evidence="1" id="KW-0479">Metal-binding</keyword>
<dbReference type="Pfam" id="PF00903">
    <property type="entry name" value="Glyoxalase"/>
    <property type="match status" value="1"/>
</dbReference>
<dbReference type="PANTHER" id="PTHR36113">
    <property type="entry name" value="LYASE, PUTATIVE-RELATED-RELATED"/>
    <property type="match status" value="1"/>
</dbReference>
<dbReference type="Gene3D" id="3.10.180.10">
    <property type="entry name" value="2,3-Dihydroxybiphenyl 1,2-Dioxygenase, domain 1"/>
    <property type="match status" value="1"/>
</dbReference>
<proteinExistence type="predicted"/>
<sequence length="135" mass="15607">MLHHVEIYVSNLDTSRTFWTSLLAQIGYEESGRWEDGFTLGHGNDAYLTFVQVAEKHALRPYHRSGVGLNHLAFRVEDRETVDRLRHFCRENGVSCLYDDRYPFANGGSDYYALFIEDPDRIKVEFVAASDADRE</sequence>
<dbReference type="RefSeq" id="WP_160862372.1">
    <property type="nucleotide sequence ID" value="NZ_WUMK01000013.1"/>
</dbReference>